<dbReference type="SUPFAM" id="SSF51126">
    <property type="entry name" value="Pectin lyase-like"/>
    <property type="match status" value="2"/>
</dbReference>
<evidence type="ECO:0000313" key="1">
    <source>
        <dbReference type="EMBL" id="KKN29235.1"/>
    </source>
</evidence>
<comment type="caution">
    <text evidence="1">The sequence shown here is derived from an EMBL/GenBank/DDBJ whole genome shotgun (WGS) entry which is preliminary data.</text>
</comment>
<gene>
    <name evidence="1" type="ORF">LCGC14_0846220</name>
</gene>
<accession>A0A0F9PBK3</accession>
<dbReference type="AlphaFoldDB" id="A0A0F9PBK3"/>
<dbReference type="InterPro" id="IPR006626">
    <property type="entry name" value="PbH1"/>
</dbReference>
<organism evidence="1">
    <name type="scientific">marine sediment metagenome</name>
    <dbReference type="NCBI Taxonomy" id="412755"/>
    <lineage>
        <taxon>unclassified sequences</taxon>
        <taxon>metagenomes</taxon>
        <taxon>ecological metagenomes</taxon>
    </lineage>
</organism>
<reference evidence="1" key="1">
    <citation type="journal article" date="2015" name="Nature">
        <title>Complex archaea that bridge the gap between prokaryotes and eukaryotes.</title>
        <authorList>
            <person name="Spang A."/>
            <person name="Saw J.H."/>
            <person name="Jorgensen S.L."/>
            <person name="Zaremba-Niedzwiedzka K."/>
            <person name="Martijn J."/>
            <person name="Lind A.E."/>
            <person name="van Eijk R."/>
            <person name="Schleper C."/>
            <person name="Guy L."/>
            <person name="Ettema T.J."/>
        </authorList>
    </citation>
    <scope>NUCLEOTIDE SEQUENCE</scope>
</reference>
<sequence>MKVHDLVKKYGWLSIIEIAKFGPKALANANVFFVDSGATNALDADDQVHGNTWDVPFATLDYAIGKCTDSQGDVILIAPGHVEDYDGTTTGFDADKIGITIIGLGSGSLRPRFDLEDASAGGVIGANDVTIDNIVIRPSVTAVLIGLDLESGVIGCKLTNIELAMGEDGAGVDEFVKGIHLTSGNHDTVIKDTKILAHASATEATHGIHIDAASDRLTFDNVIIDGPFATNGILEDAAGLNHIFVDCSVDVTGTNIAFNGSSTFAKRTRNLDGGGSEDTSENLIGYNDANNAVDTDLVVSNVDGSVLERLEYLQKLQEILTADQLRSVAGSSMPLAVWYVDPAATGGTGDGKSPANAFETIQLAIAACSNSVDDWILVFDYSGGGGTITMDKSFVHLIGNANKGMSYPRIKPASAVPGITFAATGDRVEIANLVIGGGDQTVPAISFPVGTAAGAYGNYIHDNVIGRDSDAPCSVGIEVVSGGAAPYLVVENNRFYGAAGSGIAAAGSAIKLAGNATRCQIMNNFISDVGRTATPAIWLSGSVTEPRIQGNRIKTDTDSGTGSAITLAAGVDDGWISDNLACDGKDDASQNPFLDGASTNGWAGNYNGASITQPA</sequence>
<dbReference type="EMBL" id="LAZR01002501">
    <property type="protein sequence ID" value="KKN29235.1"/>
    <property type="molecule type" value="Genomic_DNA"/>
</dbReference>
<protein>
    <recommendedName>
        <fullName evidence="2">Right handed beta helix domain-containing protein</fullName>
    </recommendedName>
</protein>
<proteinExistence type="predicted"/>
<dbReference type="InterPro" id="IPR011050">
    <property type="entry name" value="Pectin_lyase_fold/virulence"/>
</dbReference>
<name>A0A0F9PBK3_9ZZZZ</name>
<dbReference type="SMART" id="SM00710">
    <property type="entry name" value="PbH1"/>
    <property type="match status" value="6"/>
</dbReference>
<evidence type="ECO:0008006" key="2">
    <source>
        <dbReference type="Google" id="ProtNLM"/>
    </source>
</evidence>